<feature type="domain" description="HTH marR-type" evidence="2">
    <location>
        <begin position="1"/>
        <end position="138"/>
    </location>
</feature>
<gene>
    <name evidence="3" type="ORF">PZ740_10755</name>
</gene>
<reference evidence="3 4" key="1">
    <citation type="submission" date="2023-03" db="EMBL/GenBank/DDBJ databases">
        <title>YIM 152171 draft genome.</title>
        <authorList>
            <person name="Yang Z."/>
        </authorList>
    </citation>
    <scope>NUCLEOTIDE SEQUENCE [LARGE SCALE GENOMIC DNA]</scope>
    <source>
        <strain evidence="3 4">YIM 152171</strain>
    </source>
</reference>
<dbReference type="PANTHER" id="PTHR33164">
    <property type="entry name" value="TRANSCRIPTIONAL REGULATOR, MARR FAMILY"/>
    <property type="match status" value="1"/>
</dbReference>
<name>A0AAP3XRT8_9PROT</name>
<comment type="caution">
    <text evidence="3">The sequence shown here is derived from an EMBL/GenBank/DDBJ whole genome shotgun (WGS) entry which is preliminary data.</text>
</comment>
<dbReference type="GO" id="GO:0006950">
    <property type="term" value="P:response to stress"/>
    <property type="evidence" value="ECO:0007669"/>
    <property type="project" value="TreeGrafter"/>
</dbReference>
<dbReference type="PANTHER" id="PTHR33164:SF104">
    <property type="entry name" value="TRANSCRIPTIONAL REGULATORY PROTEIN"/>
    <property type="match status" value="1"/>
</dbReference>
<dbReference type="Pfam" id="PF12802">
    <property type="entry name" value="MarR_2"/>
    <property type="match status" value="1"/>
</dbReference>
<feature type="compositionally biased region" description="Low complexity" evidence="1">
    <location>
        <begin position="148"/>
        <end position="157"/>
    </location>
</feature>
<dbReference type="InterPro" id="IPR036388">
    <property type="entry name" value="WH-like_DNA-bd_sf"/>
</dbReference>
<dbReference type="RefSeq" id="WP_327789277.1">
    <property type="nucleotide sequence ID" value="NZ_JARGEQ010000096.1"/>
</dbReference>
<evidence type="ECO:0000313" key="3">
    <source>
        <dbReference type="EMBL" id="MDF1586859.1"/>
    </source>
</evidence>
<evidence type="ECO:0000256" key="1">
    <source>
        <dbReference type="SAM" id="MobiDB-lite"/>
    </source>
</evidence>
<keyword evidence="4" id="KW-1185">Reference proteome</keyword>
<organism evidence="3 4">
    <name type="scientific">Marinimicrococcus flavescens</name>
    <dbReference type="NCBI Taxonomy" id="3031815"/>
    <lineage>
        <taxon>Bacteria</taxon>
        <taxon>Pseudomonadati</taxon>
        <taxon>Pseudomonadota</taxon>
        <taxon>Alphaproteobacteria</taxon>
        <taxon>Geminicoccales</taxon>
        <taxon>Geminicoccaceae</taxon>
        <taxon>Marinimicrococcus</taxon>
    </lineage>
</organism>
<dbReference type="PROSITE" id="PS50995">
    <property type="entry name" value="HTH_MARR_2"/>
    <property type="match status" value="1"/>
</dbReference>
<evidence type="ECO:0000313" key="4">
    <source>
        <dbReference type="Proteomes" id="UP001301140"/>
    </source>
</evidence>
<dbReference type="Proteomes" id="UP001301140">
    <property type="component" value="Unassembled WGS sequence"/>
</dbReference>
<dbReference type="AlphaFoldDB" id="A0AAP3XRT8"/>
<dbReference type="InterPro" id="IPR036390">
    <property type="entry name" value="WH_DNA-bd_sf"/>
</dbReference>
<sequence length="157" mass="17508">MTMIKADYERLAAWRYALRRFLRFSELAAAEAGLTPQQHQALLAVKGFPGRDRITIGDLAERLQIRHHSAVGLADRLVAQNLLRREQGVEDRREVYVSLTQGGEALLGRISVAHKTELARIGPDMTRTLEEIAAAGRQEVKKDRKRAGAAQARATAR</sequence>
<dbReference type="EMBL" id="JARGEQ010000096">
    <property type="protein sequence ID" value="MDF1586859.1"/>
    <property type="molecule type" value="Genomic_DNA"/>
</dbReference>
<dbReference type="GO" id="GO:0003700">
    <property type="term" value="F:DNA-binding transcription factor activity"/>
    <property type="evidence" value="ECO:0007669"/>
    <property type="project" value="InterPro"/>
</dbReference>
<dbReference type="SMART" id="SM00347">
    <property type="entry name" value="HTH_MARR"/>
    <property type="match status" value="1"/>
</dbReference>
<dbReference type="InterPro" id="IPR039422">
    <property type="entry name" value="MarR/SlyA-like"/>
</dbReference>
<dbReference type="Gene3D" id="1.10.10.10">
    <property type="entry name" value="Winged helix-like DNA-binding domain superfamily/Winged helix DNA-binding domain"/>
    <property type="match status" value="1"/>
</dbReference>
<dbReference type="SUPFAM" id="SSF46785">
    <property type="entry name" value="Winged helix' DNA-binding domain"/>
    <property type="match status" value="1"/>
</dbReference>
<proteinExistence type="predicted"/>
<accession>A0AAP3XRT8</accession>
<feature type="region of interest" description="Disordered" evidence="1">
    <location>
        <begin position="135"/>
        <end position="157"/>
    </location>
</feature>
<evidence type="ECO:0000259" key="2">
    <source>
        <dbReference type="PROSITE" id="PS50995"/>
    </source>
</evidence>
<dbReference type="InterPro" id="IPR000835">
    <property type="entry name" value="HTH_MarR-typ"/>
</dbReference>
<protein>
    <submittedName>
        <fullName evidence="3">MarR family transcriptional regulator</fullName>
    </submittedName>
</protein>